<name>A0ACC2VLC6_9TREE</name>
<evidence type="ECO:0000313" key="1">
    <source>
        <dbReference type="EMBL" id="KAJ9099717.1"/>
    </source>
</evidence>
<dbReference type="EMBL" id="JASBWS010000080">
    <property type="protein sequence ID" value="KAJ9099717.1"/>
    <property type="molecule type" value="Genomic_DNA"/>
</dbReference>
<comment type="caution">
    <text evidence="1">The sequence shown here is derived from an EMBL/GenBank/DDBJ whole genome shotgun (WGS) entry which is preliminary data.</text>
</comment>
<keyword evidence="2" id="KW-1185">Reference proteome</keyword>
<organism evidence="1 2">
    <name type="scientific">Naganishia adeliensis</name>
    <dbReference type="NCBI Taxonomy" id="92952"/>
    <lineage>
        <taxon>Eukaryota</taxon>
        <taxon>Fungi</taxon>
        <taxon>Dikarya</taxon>
        <taxon>Basidiomycota</taxon>
        <taxon>Agaricomycotina</taxon>
        <taxon>Tremellomycetes</taxon>
        <taxon>Filobasidiales</taxon>
        <taxon>Filobasidiaceae</taxon>
        <taxon>Naganishia</taxon>
    </lineage>
</organism>
<dbReference type="Proteomes" id="UP001230649">
    <property type="component" value="Unassembled WGS sequence"/>
</dbReference>
<accession>A0ACC2VLC6</accession>
<protein>
    <submittedName>
        <fullName evidence="1">Uncharacterized protein</fullName>
    </submittedName>
</protein>
<reference evidence="1" key="1">
    <citation type="submission" date="2023-04" db="EMBL/GenBank/DDBJ databases">
        <title>Draft Genome sequencing of Naganishia species isolated from polar environments using Oxford Nanopore Technology.</title>
        <authorList>
            <person name="Leo P."/>
            <person name="Venkateswaran K."/>
        </authorList>
    </citation>
    <scope>NUCLEOTIDE SEQUENCE</scope>
    <source>
        <strain evidence="1">MNA-CCFEE 5262</strain>
    </source>
</reference>
<evidence type="ECO:0000313" key="2">
    <source>
        <dbReference type="Proteomes" id="UP001230649"/>
    </source>
</evidence>
<sequence length="319" mass="35852">MSTAIDADAEEARHVFFYSYIAKDEEEDLVGTNKKLFENTLEALARVATKLEVLLLQTGHKYYGVHKGGEYLAPTPFRESAPRHKGLNFYYVQEDMLKEAAKKSGYHWIVSRPNFIIGESRGNFMSLAVTLGLYAAIHKHLGKPLNFPGSSATYNLPYDFSTADHNAAHQLYLVNKKEAYDRAFNVHDGKPLKFAEVWSKVADYFGLNLPNPPADEAPDANAIGKEVVLLHSSADFGKQNKSAIESWVKKHDLDPSAAEYATWDFLDFATARTWSDLASLDEAKSVGWTEQCDTWEQGFKAVFDAMRRDKMIPQLGDDL</sequence>
<proteinExistence type="predicted"/>
<gene>
    <name evidence="1" type="ORF">QFC20_005595</name>
</gene>